<comment type="caution">
    <text evidence="3">The sequence shown here is derived from an EMBL/GenBank/DDBJ whole genome shotgun (WGS) entry which is preliminary data.</text>
</comment>
<keyword evidence="2" id="KW-0472">Membrane</keyword>
<protein>
    <submittedName>
        <fullName evidence="3">Uncharacterized protein</fullName>
    </submittedName>
</protein>
<feature type="compositionally biased region" description="Polar residues" evidence="1">
    <location>
        <begin position="326"/>
        <end position="347"/>
    </location>
</feature>
<evidence type="ECO:0000313" key="4">
    <source>
        <dbReference type="Proteomes" id="UP000572817"/>
    </source>
</evidence>
<reference evidence="3" key="1">
    <citation type="submission" date="2020-04" db="EMBL/GenBank/DDBJ databases">
        <title>Genome Assembly and Annotation of Botryosphaeria dothidea sdau 11-99, a Latent Pathogen of Apple Fruit Ring Rot in China.</title>
        <authorList>
            <person name="Yu C."/>
            <person name="Diao Y."/>
            <person name="Lu Q."/>
            <person name="Zhao J."/>
            <person name="Cui S."/>
            <person name="Peng C."/>
            <person name="He B."/>
            <person name="Liu H."/>
        </authorList>
    </citation>
    <scope>NUCLEOTIDE SEQUENCE [LARGE SCALE GENOMIC DNA]</scope>
    <source>
        <strain evidence="3">Sdau11-99</strain>
    </source>
</reference>
<dbReference type="EMBL" id="WWBZ02000073">
    <property type="protein sequence ID" value="KAF4302032.1"/>
    <property type="molecule type" value="Genomic_DNA"/>
</dbReference>
<accession>A0A8H4IKE2</accession>
<dbReference type="Proteomes" id="UP000572817">
    <property type="component" value="Unassembled WGS sequence"/>
</dbReference>
<evidence type="ECO:0000256" key="2">
    <source>
        <dbReference type="SAM" id="Phobius"/>
    </source>
</evidence>
<feature type="region of interest" description="Disordered" evidence="1">
    <location>
        <begin position="322"/>
        <end position="347"/>
    </location>
</feature>
<gene>
    <name evidence="3" type="ORF">GTA08_BOTSDO09844</name>
</gene>
<keyword evidence="2" id="KW-0812">Transmembrane</keyword>
<organism evidence="3 4">
    <name type="scientific">Botryosphaeria dothidea</name>
    <dbReference type="NCBI Taxonomy" id="55169"/>
    <lineage>
        <taxon>Eukaryota</taxon>
        <taxon>Fungi</taxon>
        <taxon>Dikarya</taxon>
        <taxon>Ascomycota</taxon>
        <taxon>Pezizomycotina</taxon>
        <taxon>Dothideomycetes</taxon>
        <taxon>Dothideomycetes incertae sedis</taxon>
        <taxon>Botryosphaeriales</taxon>
        <taxon>Botryosphaeriaceae</taxon>
        <taxon>Botryosphaeria</taxon>
    </lineage>
</organism>
<evidence type="ECO:0000256" key="1">
    <source>
        <dbReference type="SAM" id="MobiDB-lite"/>
    </source>
</evidence>
<keyword evidence="2" id="KW-1133">Transmembrane helix</keyword>
<feature type="transmembrane region" description="Helical" evidence="2">
    <location>
        <begin position="14"/>
        <end position="34"/>
    </location>
</feature>
<feature type="transmembrane region" description="Helical" evidence="2">
    <location>
        <begin position="500"/>
        <end position="521"/>
    </location>
</feature>
<feature type="compositionally biased region" description="Basic and acidic residues" evidence="1">
    <location>
        <begin position="461"/>
        <end position="475"/>
    </location>
</feature>
<proteinExistence type="predicted"/>
<dbReference type="AlphaFoldDB" id="A0A8H4IKE2"/>
<name>A0A8H4IKE2_9PEZI</name>
<dbReference type="OrthoDB" id="4148767at2759"/>
<sequence>MGVTISKTSETSPLAFVSTLFGFIGFAITIATFLRVTWENIQTFLGASTQISDLLGNLKQGLYEERAHLRKVRRWQRRRGSFQGGPRGGPNSEKHDHWFGHGYLDMKDLHDDDQSTRVMREAIRNMIREFRYLEQPFLKDDIESKYRDPHVRNGEGYAPSDDEEYYRTEYRTTGIRERWIWLNRKGAVVDMMSQLSRLETRRIAKEVGEACLIVRGMERDFQVMDDRIWNLENKMSRVAPSSISFHSMQPGNPVMRMDSITIPSTITSTSTSTLTRTVMSASNSPLVQPQHLNTEPPETITITTTIPPSTTSTTTHILTIPQTTPSSFSSRTCRPTPQSYPLPSTSASDTTVSTIIYPSTSTITTTPLSPQPLGTPSSFPLTSTSTWTSTLLPPTTPSITSTTVTSVFSSTGSNDTAAATSLAPEQTAGSSRLVPPHAFAFPLFWTLDVLSWVSTAGGDGAEERGAVRNGGDRVSDVTGRAKRGLKEKAKRMEKRKGNEGPGVMVWAFGGLGVLGVVAAVAGEVW</sequence>
<feature type="compositionally biased region" description="Basic residues" evidence="1">
    <location>
        <begin position="480"/>
        <end position="494"/>
    </location>
</feature>
<evidence type="ECO:0000313" key="3">
    <source>
        <dbReference type="EMBL" id="KAF4302032.1"/>
    </source>
</evidence>
<feature type="region of interest" description="Disordered" evidence="1">
    <location>
        <begin position="458"/>
        <end position="498"/>
    </location>
</feature>
<keyword evidence="4" id="KW-1185">Reference proteome</keyword>